<dbReference type="PANTHER" id="PTHR46553">
    <property type="entry name" value="ADENINE NUCLEOTIDE ALPHA HYDROLASES-LIKE SUPERFAMILY PROTEIN"/>
    <property type="match status" value="1"/>
</dbReference>
<organism evidence="5 6">
    <name type="scientific">Nepenthes gracilis</name>
    <name type="common">Slender pitcher plant</name>
    <dbReference type="NCBI Taxonomy" id="150966"/>
    <lineage>
        <taxon>Eukaryota</taxon>
        <taxon>Viridiplantae</taxon>
        <taxon>Streptophyta</taxon>
        <taxon>Embryophyta</taxon>
        <taxon>Tracheophyta</taxon>
        <taxon>Spermatophyta</taxon>
        <taxon>Magnoliopsida</taxon>
        <taxon>eudicotyledons</taxon>
        <taxon>Gunneridae</taxon>
        <taxon>Pentapetalae</taxon>
        <taxon>Caryophyllales</taxon>
        <taxon>Nepenthaceae</taxon>
        <taxon>Nepenthes</taxon>
    </lineage>
</organism>
<dbReference type="Proteomes" id="UP001279734">
    <property type="component" value="Unassembled WGS sequence"/>
</dbReference>
<dbReference type="InterPro" id="IPR001931">
    <property type="entry name" value="Ribosomal_eS21"/>
</dbReference>
<evidence type="ECO:0000256" key="2">
    <source>
        <dbReference type="ARBA" id="ARBA00022980"/>
    </source>
</evidence>
<dbReference type="InterPro" id="IPR018279">
    <property type="entry name" value="Ribosomal_eS21_CS"/>
</dbReference>
<accession>A0AAD3TL57</accession>
<dbReference type="AlphaFoldDB" id="A0AAD3TL57"/>
<dbReference type="GO" id="GO:1990904">
    <property type="term" value="C:ribonucleoprotein complex"/>
    <property type="evidence" value="ECO:0007669"/>
    <property type="project" value="UniProtKB-KW"/>
</dbReference>
<keyword evidence="2" id="KW-0689">Ribosomal protein</keyword>
<keyword evidence="3" id="KW-0687">Ribonucleoprotein</keyword>
<comment type="caution">
    <text evidence="5">The sequence shown here is derived from an EMBL/GenBank/DDBJ whole genome shotgun (WGS) entry which is preliminary data.</text>
</comment>
<feature type="domain" description="UspA" evidence="4">
    <location>
        <begin position="11"/>
        <end position="140"/>
    </location>
</feature>
<dbReference type="GO" id="GO:0003735">
    <property type="term" value="F:structural constituent of ribosome"/>
    <property type="evidence" value="ECO:0007669"/>
    <property type="project" value="InterPro"/>
</dbReference>
<dbReference type="GO" id="GO:0005829">
    <property type="term" value="C:cytosol"/>
    <property type="evidence" value="ECO:0007669"/>
    <property type="project" value="UniProtKB-ARBA"/>
</dbReference>
<protein>
    <recommendedName>
        <fullName evidence="4">UspA domain-containing protein</fullName>
    </recommendedName>
</protein>
<dbReference type="InterPro" id="IPR038579">
    <property type="entry name" value="Ribosomal_eS21_sf"/>
</dbReference>
<dbReference type="Pfam" id="PF00582">
    <property type="entry name" value="Usp"/>
    <property type="match status" value="1"/>
</dbReference>
<evidence type="ECO:0000259" key="4">
    <source>
        <dbReference type="Pfam" id="PF00582"/>
    </source>
</evidence>
<reference evidence="5" key="1">
    <citation type="submission" date="2023-05" db="EMBL/GenBank/DDBJ databases">
        <title>Nepenthes gracilis genome sequencing.</title>
        <authorList>
            <person name="Fukushima K."/>
        </authorList>
    </citation>
    <scope>NUCLEOTIDE SEQUENCE</scope>
    <source>
        <strain evidence="5">SING2019-196</strain>
    </source>
</reference>
<dbReference type="GO" id="GO:0005634">
    <property type="term" value="C:nucleus"/>
    <property type="evidence" value="ECO:0007669"/>
    <property type="project" value="UniProtKB-ARBA"/>
</dbReference>
<sequence>MAEGTTEKPVMVVGIDDSDHSFYALGWALEHFFTPHAPNFPFKLIIVHAKPAASSAIALAGPGAAEVLPFVDADIKRTAARVAGKAKEFCLSKSVDDVSVEVIEGDARNVLCEAVEKYHASILVLGSHGYGAIKRAVLGSGFRFFFFCGRCRSVTVSGSLCTEHSLIVRRAWPGDLLDYSTSVQIVNYWIQQDKMQNEEGAMMDLYIPRKCSATNRLITAKDHASVQINIGHLDENGVYNNQFTTFALSGFVRAQGDGDSAVDRLWQKKKADLRQ</sequence>
<name>A0AAD3TL57_NEPGR</name>
<comment type="similarity">
    <text evidence="1">Belongs to the eukaryotic ribosomal protein eS21 family.</text>
</comment>
<dbReference type="FunFam" id="3.30.1230.20:FF:000002">
    <property type="entry name" value="40S ribosomal protein S21"/>
    <property type="match status" value="1"/>
</dbReference>
<dbReference type="EMBL" id="BSYO01000039">
    <property type="protein sequence ID" value="GMH30983.1"/>
    <property type="molecule type" value="Genomic_DNA"/>
</dbReference>
<dbReference type="Gene3D" id="3.30.1230.20">
    <property type="match status" value="1"/>
</dbReference>
<dbReference type="GO" id="GO:0006412">
    <property type="term" value="P:translation"/>
    <property type="evidence" value="ECO:0007669"/>
    <property type="project" value="InterPro"/>
</dbReference>
<dbReference type="PROSITE" id="PS00996">
    <property type="entry name" value="RIBOSOMAL_S21E"/>
    <property type="match status" value="1"/>
</dbReference>
<gene>
    <name evidence="5" type="ORF">Nepgr_032826</name>
</gene>
<dbReference type="InterPro" id="IPR006016">
    <property type="entry name" value="UspA"/>
</dbReference>
<dbReference type="Gene3D" id="3.40.50.620">
    <property type="entry name" value="HUPs"/>
    <property type="match status" value="1"/>
</dbReference>
<evidence type="ECO:0000313" key="6">
    <source>
        <dbReference type="Proteomes" id="UP001279734"/>
    </source>
</evidence>
<evidence type="ECO:0000256" key="1">
    <source>
        <dbReference type="ARBA" id="ARBA00010228"/>
    </source>
</evidence>
<dbReference type="InterPro" id="IPR014729">
    <property type="entry name" value="Rossmann-like_a/b/a_fold"/>
</dbReference>
<dbReference type="GO" id="GO:0005840">
    <property type="term" value="C:ribosome"/>
    <property type="evidence" value="ECO:0007669"/>
    <property type="project" value="UniProtKB-KW"/>
</dbReference>
<dbReference type="Pfam" id="PF01249">
    <property type="entry name" value="Ribosomal_S21e"/>
    <property type="match status" value="1"/>
</dbReference>
<evidence type="ECO:0000256" key="3">
    <source>
        <dbReference type="ARBA" id="ARBA00023274"/>
    </source>
</evidence>
<keyword evidence="6" id="KW-1185">Reference proteome</keyword>
<proteinExistence type="inferred from homology"/>
<dbReference type="CDD" id="cd23659">
    <property type="entry name" value="USP_At3g01520-like"/>
    <property type="match status" value="1"/>
</dbReference>
<dbReference type="SUPFAM" id="SSF52402">
    <property type="entry name" value="Adenine nucleotide alpha hydrolases-like"/>
    <property type="match status" value="1"/>
</dbReference>
<evidence type="ECO:0000313" key="5">
    <source>
        <dbReference type="EMBL" id="GMH30983.1"/>
    </source>
</evidence>
<dbReference type="PANTHER" id="PTHR46553:SF3">
    <property type="entry name" value="ADENINE NUCLEOTIDE ALPHA HYDROLASES-LIKE SUPERFAMILY PROTEIN"/>
    <property type="match status" value="1"/>
</dbReference>